<dbReference type="GO" id="GO:0051539">
    <property type="term" value="F:4 iron, 4 sulfur cluster binding"/>
    <property type="evidence" value="ECO:0007669"/>
    <property type="project" value="UniProtKB-KW"/>
</dbReference>
<dbReference type="PANTHER" id="PTHR43351">
    <property type="entry name" value="L(+)-TARTRATE DEHYDRATASE SUBUNIT BETA"/>
    <property type="match status" value="1"/>
</dbReference>
<dbReference type="PANTHER" id="PTHR43351:SF2">
    <property type="entry name" value="L(+)-TARTRATE DEHYDRATASE SUBUNIT BETA-RELATED"/>
    <property type="match status" value="1"/>
</dbReference>
<feature type="domain" description="Fe-S hydro-lyase tartrate dehydratase alpha-type catalytic" evidence="7">
    <location>
        <begin position="8"/>
        <end position="276"/>
    </location>
</feature>
<dbReference type="EMBL" id="CP002838">
    <property type="protein sequence ID" value="AEM39135.1"/>
    <property type="molecule type" value="Genomic_DNA"/>
</dbReference>
<evidence type="ECO:0000256" key="3">
    <source>
        <dbReference type="ARBA" id="ARBA00022723"/>
    </source>
</evidence>
<evidence type="ECO:0000313" key="9">
    <source>
        <dbReference type="Proteomes" id="UP000001037"/>
    </source>
</evidence>
<evidence type="ECO:0000256" key="1">
    <source>
        <dbReference type="ARBA" id="ARBA00008876"/>
    </source>
</evidence>
<evidence type="ECO:0000259" key="7">
    <source>
        <dbReference type="Pfam" id="PF05681"/>
    </source>
</evidence>
<evidence type="ECO:0000256" key="4">
    <source>
        <dbReference type="ARBA" id="ARBA00023004"/>
    </source>
</evidence>
<dbReference type="STRING" id="694429.Pyrfu_1276"/>
<dbReference type="EC" id="4.2.1.2" evidence="8"/>
<dbReference type="Pfam" id="PF05681">
    <property type="entry name" value="Fumerase"/>
    <property type="match status" value="1"/>
</dbReference>
<name>G0EGB0_PYRF1</name>
<gene>
    <name evidence="8" type="ordered locus">Pyrfu_1276</name>
</gene>
<dbReference type="GO" id="GO:0004333">
    <property type="term" value="F:fumarate hydratase activity"/>
    <property type="evidence" value="ECO:0007669"/>
    <property type="project" value="UniProtKB-EC"/>
</dbReference>
<sequence length="294" mass="32129">MDRKLLVDAIVEAIRIAETRLPLDVYEAIRSAAERSEGAAKAQLQAVLRNIEVAAREGRPICQDTGLLTFYVWYPSGFPMGMREVEEAIIEAVRRATREVPLRPNAVHPVTGRNSGDNTGLHVPVIHWLPAKSERLEIVVVPKGGGSEYPARLYMVPPAKGLEAALEKVIDAVVEAGGLPCPPTIVGVGIGGTVEETMFLAKYAATVREVGSRNSDPRIARLEEMLVEELNKLEIGPMGLGGYPTVLDVHIEVAHRHPATYPVAVAFNCWAARRARLVVEPSGEWRIASRHYTP</sequence>
<dbReference type="KEGG" id="pfm:Pyrfu_1276"/>
<evidence type="ECO:0000256" key="5">
    <source>
        <dbReference type="ARBA" id="ARBA00023014"/>
    </source>
</evidence>
<dbReference type="InterPro" id="IPR004646">
    <property type="entry name" value="Fe-S_hydro-lyase_TtdA-typ_cat"/>
</dbReference>
<dbReference type="Proteomes" id="UP000001037">
    <property type="component" value="Chromosome"/>
</dbReference>
<accession>G0EGB0</accession>
<dbReference type="NCBIfam" id="NF004885">
    <property type="entry name" value="PRK06246.1"/>
    <property type="match status" value="1"/>
</dbReference>
<organism evidence="8 9">
    <name type="scientific">Pyrolobus fumarii (strain DSM 11204 / 1A)</name>
    <dbReference type="NCBI Taxonomy" id="694429"/>
    <lineage>
        <taxon>Archaea</taxon>
        <taxon>Thermoproteota</taxon>
        <taxon>Thermoprotei</taxon>
        <taxon>Desulfurococcales</taxon>
        <taxon>Pyrodictiaceae</taxon>
        <taxon>Pyrolobus</taxon>
    </lineage>
</organism>
<keyword evidence="9" id="KW-1185">Reference proteome</keyword>
<evidence type="ECO:0000256" key="2">
    <source>
        <dbReference type="ARBA" id="ARBA00022485"/>
    </source>
</evidence>
<dbReference type="RefSeq" id="WP_014026812.1">
    <property type="nucleotide sequence ID" value="NC_015931.1"/>
</dbReference>
<keyword evidence="6 8" id="KW-0456">Lyase</keyword>
<dbReference type="NCBIfam" id="TIGR00722">
    <property type="entry name" value="ttdA_fumA_fumB"/>
    <property type="match status" value="1"/>
</dbReference>
<keyword evidence="2" id="KW-0004">4Fe-4S</keyword>
<comment type="similarity">
    <text evidence="1">Belongs to the class-I fumarase family.</text>
</comment>
<dbReference type="InParanoid" id="G0EGB0"/>
<evidence type="ECO:0000256" key="6">
    <source>
        <dbReference type="ARBA" id="ARBA00023239"/>
    </source>
</evidence>
<dbReference type="OrthoDB" id="371925at2157"/>
<dbReference type="eggNOG" id="arCOG04407">
    <property type="taxonomic scope" value="Archaea"/>
</dbReference>
<dbReference type="GO" id="GO:0046872">
    <property type="term" value="F:metal ion binding"/>
    <property type="evidence" value="ECO:0007669"/>
    <property type="project" value="UniProtKB-KW"/>
</dbReference>
<proteinExistence type="inferred from homology"/>
<dbReference type="AlphaFoldDB" id="G0EGB0"/>
<keyword evidence="4" id="KW-0408">Iron</keyword>
<dbReference type="HOGENOM" id="CLU_041245_0_0_2"/>
<keyword evidence="3" id="KW-0479">Metal-binding</keyword>
<keyword evidence="5" id="KW-0411">Iron-sulfur</keyword>
<protein>
    <submittedName>
        <fullName evidence="8">Hydro-lyase, Fe-S type, tartrate/fumarate subfamily, alpha subunit</fullName>
        <ecNumber evidence="8">4.2.1.2</ecNumber>
    </submittedName>
</protein>
<evidence type="ECO:0000313" key="8">
    <source>
        <dbReference type="EMBL" id="AEM39135.1"/>
    </source>
</evidence>
<dbReference type="GeneID" id="11138459"/>
<reference evidence="8 9" key="1">
    <citation type="journal article" date="2011" name="Stand. Genomic Sci.">
        <title>Complete genome sequence of the hyperthermophilic chemolithoautotroph Pyrolobus fumarii type strain (1A).</title>
        <authorList>
            <person name="Anderson I."/>
            <person name="Goker M."/>
            <person name="Nolan M."/>
            <person name="Lucas S."/>
            <person name="Hammon N."/>
            <person name="Deshpande S."/>
            <person name="Cheng J.F."/>
            <person name="Tapia R."/>
            <person name="Han C."/>
            <person name="Goodwin L."/>
            <person name="Pitluck S."/>
            <person name="Huntemann M."/>
            <person name="Liolios K."/>
            <person name="Ivanova N."/>
            <person name="Pagani I."/>
            <person name="Mavromatis K."/>
            <person name="Ovchinikova G."/>
            <person name="Pati A."/>
            <person name="Chen A."/>
            <person name="Palaniappan K."/>
            <person name="Land M."/>
            <person name="Hauser L."/>
            <person name="Brambilla E.M."/>
            <person name="Huber H."/>
            <person name="Yasawong M."/>
            <person name="Rohde M."/>
            <person name="Spring S."/>
            <person name="Abt B."/>
            <person name="Sikorski J."/>
            <person name="Wirth R."/>
            <person name="Detter J.C."/>
            <person name="Woyke T."/>
            <person name="Bristow J."/>
            <person name="Eisen J.A."/>
            <person name="Markowitz V."/>
            <person name="Hugenholtz P."/>
            <person name="Kyrpides N.C."/>
            <person name="Klenk H.P."/>
            <person name="Lapidus A."/>
        </authorList>
    </citation>
    <scope>NUCLEOTIDE SEQUENCE [LARGE SCALE GENOMIC DNA]</scope>
    <source>
        <strain evidence="9">DSM 11204 / 1A</strain>
    </source>
</reference>